<dbReference type="Proteomes" id="UP001153069">
    <property type="component" value="Unassembled WGS sequence"/>
</dbReference>
<feature type="region of interest" description="Disordered" evidence="1">
    <location>
        <begin position="147"/>
        <end position="214"/>
    </location>
</feature>
<gene>
    <name evidence="2" type="ORF">SEMRO_2089_G313950.1</name>
</gene>
<dbReference type="AlphaFoldDB" id="A0A9N8EV68"/>
<protein>
    <submittedName>
        <fullName evidence="2">Uncharacterized protein</fullName>
    </submittedName>
</protein>
<evidence type="ECO:0000313" key="3">
    <source>
        <dbReference type="Proteomes" id="UP001153069"/>
    </source>
</evidence>
<reference evidence="2" key="1">
    <citation type="submission" date="2020-06" db="EMBL/GenBank/DDBJ databases">
        <authorList>
            <consortium name="Plant Systems Biology data submission"/>
        </authorList>
    </citation>
    <scope>NUCLEOTIDE SEQUENCE</scope>
    <source>
        <strain evidence="2">D6</strain>
    </source>
</reference>
<comment type="caution">
    <text evidence="2">The sequence shown here is derived from an EMBL/GenBank/DDBJ whole genome shotgun (WGS) entry which is preliminary data.</text>
</comment>
<evidence type="ECO:0000313" key="2">
    <source>
        <dbReference type="EMBL" id="CAB9527841.1"/>
    </source>
</evidence>
<evidence type="ECO:0000256" key="1">
    <source>
        <dbReference type="SAM" id="MobiDB-lite"/>
    </source>
</evidence>
<dbReference type="EMBL" id="CAICTM010002087">
    <property type="protein sequence ID" value="CAB9527841.1"/>
    <property type="molecule type" value="Genomic_DNA"/>
</dbReference>
<name>A0A9N8EV68_9STRA</name>
<accession>A0A9N8EV68</accession>
<feature type="compositionally biased region" description="Polar residues" evidence="1">
    <location>
        <begin position="151"/>
        <end position="167"/>
    </location>
</feature>
<proteinExistence type="predicted"/>
<sequence>MEAEERNLAKEQQEPADGNSVFVPGRINICLPGVANQLIPIPLDRVYNVEDRRLLVDCFDILNYTVQMLLDTASHLSPTERERLSNAPCVFVHPMSGLMLHTERSFANFAMECILTEHNSKEALVLSPSWPSVYFDENGYPAFCNEEETKSQTPAETRPQLPSNKPTPASLEPPPGTSAPHITEQGDSNDNYTKGYVKAPPEWKPAKYVPPKRP</sequence>
<organism evidence="2 3">
    <name type="scientific">Seminavis robusta</name>
    <dbReference type="NCBI Taxonomy" id="568900"/>
    <lineage>
        <taxon>Eukaryota</taxon>
        <taxon>Sar</taxon>
        <taxon>Stramenopiles</taxon>
        <taxon>Ochrophyta</taxon>
        <taxon>Bacillariophyta</taxon>
        <taxon>Bacillariophyceae</taxon>
        <taxon>Bacillariophycidae</taxon>
        <taxon>Naviculales</taxon>
        <taxon>Naviculaceae</taxon>
        <taxon>Seminavis</taxon>
    </lineage>
</organism>
<keyword evidence="3" id="KW-1185">Reference proteome</keyword>